<reference evidence="1 2" key="1">
    <citation type="submission" date="2020-04" db="EMBL/GenBank/DDBJ databases">
        <title>Draft genome of Pyxidicoccus fallax type strain.</title>
        <authorList>
            <person name="Whitworth D.E."/>
        </authorList>
    </citation>
    <scope>NUCLEOTIDE SEQUENCE [LARGE SCALE GENOMIC DNA]</scope>
    <source>
        <strain evidence="1 2">DSM 14698</strain>
    </source>
</reference>
<evidence type="ECO:0000313" key="2">
    <source>
        <dbReference type="Proteomes" id="UP000518300"/>
    </source>
</evidence>
<dbReference type="AlphaFoldDB" id="A0A848M0K2"/>
<dbReference type="Proteomes" id="UP000518300">
    <property type="component" value="Unassembled WGS sequence"/>
</dbReference>
<evidence type="ECO:0000313" key="1">
    <source>
        <dbReference type="EMBL" id="NMO23381.1"/>
    </source>
</evidence>
<accession>A0A848M0K2</accession>
<dbReference type="PANTHER" id="PTHR36166:SF1">
    <property type="entry name" value="SRPBCC DOMAIN-CONTAINING PROTEIN"/>
    <property type="match status" value="1"/>
</dbReference>
<proteinExistence type="predicted"/>
<protein>
    <submittedName>
        <fullName evidence="1">SRPBCC domain-containing protein</fullName>
    </submittedName>
</protein>
<dbReference type="InterPro" id="IPR019587">
    <property type="entry name" value="Polyketide_cyclase/dehydratase"/>
</dbReference>
<dbReference type="SUPFAM" id="SSF55961">
    <property type="entry name" value="Bet v1-like"/>
    <property type="match status" value="1"/>
</dbReference>
<organism evidence="1 2">
    <name type="scientific">Pyxidicoccus fallax</name>
    <dbReference type="NCBI Taxonomy" id="394095"/>
    <lineage>
        <taxon>Bacteria</taxon>
        <taxon>Pseudomonadati</taxon>
        <taxon>Myxococcota</taxon>
        <taxon>Myxococcia</taxon>
        <taxon>Myxococcales</taxon>
        <taxon>Cystobacterineae</taxon>
        <taxon>Myxococcaceae</taxon>
        <taxon>Pyxidicoccus</taxon>
    </lineage>
</organism>
<keyword evidence="2" id="KW-1185">Reference proteome</keyword>
<dbReference type="Pfam" id="PF10604">
    <property type="entry name" value="Polyketide_cyc2"/>
    <property type="match status" value="1"/>
</dbReference>
<dbReference type="EMBL" id="JABBJJ010000597">
    <property type="protein sequence ID" value="NMO23381.1"/>
    <property type="molecule type" value="Genomic_DNA"/>
</dbReference>
<dbReference type="Gene3D" id="3.30.530.20">
    <property type="match status" value="1"/>
</dbReference>
<comment type="caution">
    <text evidence="1">The sequence shown here is derived from an EMBL/GenBank/DDBJ whole genome shotgun (WGS) entry which is preliminary data.</text>
</comment>
<dbReference type="CDD" id="cd07822">
    <property type="entry name" value="SRPBCC_4"/>
    <property type="match status" value="1"/>
</dbReference>
<sequence>MVRLETEALIDAPPDTVWRVLTDFARYPEWNPLILEAVGEARMGGRVAMRASAPDGSGKSLRFTATLVRVEPGVALEWKGGVPLVLSGLHYFRLSPSGGGTRLVHGEDYFGLYPRLVGKKRLLGMRPAYEGLNAALVKRVAAMRVGTAAT</sequence>
<gene>
    <name evidence="1" type="ORF">HG543_52265</name>
</gene>
<dbReference type="RefSeq" id="WP_169352462.1">
    <property type="nucleotide sequence ID" value="NZ_JABBJJ010000597.1"/>
</dbReference>
<dbReference type="PANTHER" id="PTHR36166">
    <property type="entry name" value="CHROMOSOME 9, WHOLE GENOME SHOTGUN SEQUENCE"/>
    <property type="match status" value="1"/>
</dbReference>
<dbReference type="InterPro" id="IPR023393">
    <property type="entry name" value="START-like_dom_sf"/>
</dbReference>
<name>A0A848M0K2_9BACT</name>